<organism evidence="1 2">
    <name type="scientific">Mucuna pruriens</name>
    <name type="common">Velvet bean</name>
    <name type="synonym">Dolichos pruriens</name>
    <dbReference type="NCBI Taxonomy" id="157652"/>
    <lineage>
        <taxon>Eukaryota</taxon>
        <taxon>Viridiplantae</taxon>
        <taxon>Streptophyta</taxon>
        <taxon>Embryophyta</taxon>
        <taxon>Tracheophyta</taxon>
        <taxon>Spermatophyta</taxon>
        <taxon>Magnoliopsida</taxon>
        <taxon>eudicotyledons</taxon>
        <taxon>Gunneridae</taxon>
        <taxon>Pentapetalae</taxon>
        <taxon>rosids</taxon>
        <taxon>fabids</taxon>
        <taxon>Fabales</taxon>
        <taxon>Fabaceae</taxon>
        <taxon>Papilionoideae</taxon>
        <taxon>50 kb inversion clade</taxon>
        <taxon>NPAAA clade</taxon>
        <taxon>indigoferoid/millettioid clade</taxon>
        <taxon>Phaseoleae</taxon>
        <taxon>Mucuna</taxon>
    </lineage>
</organism>
<keyword evidence="2" id="KW-1185">Reference proteome</keyword>
<name>A0A371GVC2_MUCPR</name>
<sequence length="140" mass="15980">MAKAIARYYASTLERATDMADCCPVINTRCLHKLTYNSHCKGDIRSSDSEMFRRVEIYIPLLDAIKQILKYVKFVKELCMHKRKKLKGGVEIGGVMLALIKNEELIVRSQQVLPKKCRDPKIFSVPCTIGDVLLSMPCWT</sequence>
<feature type="non-terminal residue" evidence="1">
    <location>
        <position position="1"/>
    </location>
</feature>
<proteinExistence type="predicted"/>
<dbReference type="EMBL" id="QJKJ01004358">
    <property type="protein sequence ID" value="RDX94502.1"/>
    <property type="molecule type" value="Genomic_DNA"/>
</dbReference>
<accession>A0A371GVC2</accession>
<comment type="caution">
    <text evidence="1">The sequence shown here is derived from an EMBL/GenBank/DDBJ whole genome shotgun (WGS) entry which is preliminary data.</text>
</comment>
<protein>
    <submittedName>
        <fullName evidence="1">Uncharacterized protein</fullName>
    </submittedName>
</protein>
<evidence type="ECO:0000313" key="2">
    <source>
        <dbReference type="Proteomes" id="UP000257109"/>
    </source>
</evidence>
<dbReference type="AlphaFoldDB" id="A0A371GVC2"/>
<dbReference type="OrthoDB" id="1436830at2759"/>
<dbReference type="Proteomes" id="UP000257109">
    <property type="component" value="Unassembled WGS sequence"/>
</dbReference>
<gene>
    <name evidence="1" type="ORF">CR513_23101</name>
</gene>
<reference evidence="1" key="1">
    <citation type="submission" date="2018-05" db="EMBL/GenBank/DDBJ databases">
        <title>Draft genome of Mucuna pruriens seed.</title>
        <authorList>
            <person name="Nnadi N.E."/>
            <person name="Vos R."/>
            <person name="Hasami M.H."/>
            <person name="Devisetty U.K."/>
            <person name="Aguiy J.C."/>
        </authorList>
    </citation>
    <scope>NUCLEOTIDE SEQUENCE [LARGE SCALE GENOMIC DNA]</scope>
    <source>
        <strain evidence="1">JCA_2017</strain>
    </source>
</reference>
<evidence type="ECO:0000313" key="1">
    <source>
        <dbReference type="EMBL" id="RDX94502.1"/>
    </source>
</evidence>